<keyword evidence="6" id="KW-1185">Reference proteome</keyword>
<evidence type="ECO:0000256" key="2">
    <source>
        <dbReference type="ARBA" id="ARBA00022670"/>
    </source>
</evidence>
<dbReference type="AlphaFoldDB" id="S2WGX1"/>
<keyword evidence="2 5" id="KW-0645">Protease</keyword>
<evidence type="ECO:0000256" key="1">
    <source>
        <dbReference type="ARBA" id="ARBA00022612"/>
    </source>
</evidence>
<reference evidence="5 6" key="1">
    <citation type="submission" date="2013-04" db="EMBL/GenBank/DDBJ databases">
        <title>The Genome Sequence of Propionimicrobium lymphophilum ACS-093-V-SCH5.</title>
        <authorList>
            <consortium name="The Broad Institute Genomics Platform"/>
            <person name="Earl A."/>
            <person name="Ward D."/>
            <person name="Feldgarden M."/>
            <person name="Gevers D."/>
            <person name="Saerens B."/>
            <person name="Vaneechoutte M."/>
            <person name="Walker B."/>
            <person name="Young S."/>
            <person name="Zeng Q."/>
            <person name="Gargeya S."/>
            <person name="Fitzgerald M."/>
            <person name="Haas B."/>
            <person name="Abouelleil A."/>
            <person name="Allen A.W."/>
            <person name="Alvarado L."/>
            <person name="Arachchi H.M."/>
            <person name="Berlin A.M."/>
            <person name="Chapman S.B."/>
            <person name="Gainer-Dewar J."/>
            <person name="Goldberg J."/>
            <person name="Griggs A."/>
            <person name="Gujja S."/>
            <person name="Hansen M."/>
            <person name="Howarth C."/>
            <person name="Imamovic A."/>
            <person name="Ireland A."/>
            <person name="Larimer J."/>
            <person name="McCowan C."/>
            <person name="Murphy C."/>
            <person name="Pearson M."/>
            <person name="Poon T.W."/>
            <person name="Priest M."/>
            <person name="Roberts A."/>
            <person name="Saif S."/>
            <person name="Shea T."/>
            <person name="Sisk P."/>
            <person name="Sykes S."/>
            <person name="Wortman J."/>
            <person name="Nusbaum C."/>
            <person name="Birren B."/>
        </authorList>
    </citation>
    <scope>NUCLEOTIDE SEQUENCE [LARGE SCALE GENOMIC DNA]</scope>
    <source>
        <strain evidence="5 6">ACS-093-V-SCH5</strain>
    </source>
</reference>
<evidence type="ECO:0000313" key="6">
    <source>
        <dbReference type="Proteomes" id="UP000014417"/>
    </source>
</evidence>
<keyword evidence="3" id="KW-0378">Hydrolase</keyword>
<dbReference type="HOGENOM" id="CLU_539543_0_0_11"/>
<proteinExistence type="predicted"/>
<dbReference type="GO" id="GO:0006508">
    <property type="term" value="P:proteolysis"/>
    <property type="evidence" value="ECO:0007669"/>
    <property type="project" value="UniProtKB-KW"/>
</dbReference>
<dbReference type="EMBL" id="AGZR01000009">
    <property type="protein sequence ID" value="EPD31892.1"/>
    <property type="molecule type" value="Genomic_DNA"/>
</dbReference>
<gene>
    <name evidence="5" type="ORF">HMPREF9306_01448</name>
</gene>
<accession>S2WGX1</accession>
<dbReference type="SUPFAM" id="SSF56563">
    <property type="entry name" value="Major capsid protein gp5"/>
    <property type="match status" value="1"/>
</dbReference>
<evidence type="ECO:0000256" key="3">
    <source>
        <dbReference type="ARBA" id="ARBA00022801"/>
    </source>
</evidence>
<evidence type="ECO:0000313" key="5">
    <source>
        <dbReference type="EMBL" id="EPD31892.1"/>
    </source>
</evidence>
<evidence type="ECO:0000259" key="4">
    <source>
        <dbReference type="Pfam" id="PF04586"/>
    </source>
</evidence>
<dbReference type="Pfam" id="PF25209">
    <property type="entry name" value="Phage_capsid_4"/>
    <property type="match status" value="1"/>
</dbReference>
<dbReference type="Proteomes" id="UP000014417">
    <property type="component" value="Unassembled WGS sequence"/>
</dbReference>
<comment type="caution">
    <text evidence="5">The sequence shown here is derived from an EMBL/GenBank/DDBJ whole genome shotgun (WGS) entry which is preliminary data.</text>
</comment>
<organism evidence="5 6">
    <name type="scientific">Propionimicrobium lymphophilum ACS-093-V-SCH5</name>
    <dbReference type="NCBI Taxonomy" id="883161"/>
    <lineage>
        <taxon>Bacteria</taxon>
        <taxon>Bacillati</taxon>
        <taxon>Actinomycetota</taxon>
        <taxon>Actinomycetes</taxon>
        <taxon>Propionibacteriales</taxon>
        <taxon>Propionibacteriaceae</taxon>
        <taxon>Propionimicrobium</taxon>
    </lineage>
</organism>
<dbReference type="OrthoDB" id="3268964at2"/>
<name>S2WGX1_9ACTN</name>
<keyword evidence="1" id="KW-1188">Viral release from host cell</keyword>
<dbReference type="RefSeq" id="WP_016456274.1">
    <property type="nucleotide sequence ID" value="NZ_KE150269.1"/>
</dbReference>
<protein>
    <submittedName>
        <fullName evidence="5">HK97 family phage prohead protease</fullName>
    </submittedName>
</protein>
<dbReference type="Pfam" id="PF04586">
    <property type="entry name" value="Peptidase_S78"/>
    <property type="match status" value="1"/>
</dbReference>
<dbReference type="GO" id="GO:0008233">
    <property type="term" value="F:peptidase activity"/>
    <property type="evidence" value="ECO:0007669"/>
    <property type="project" value="UniProtKB-KW"/>
</dbReference>
<sequence>MSKTEIVQRQARITRAADSDERTIEALLVPFNQPVEIFEGYREQFAPGSVRADDTPPLLFRDHDKPIGTLETIEDRDDGVHITARISATALGDETWQLIKDGVLTRMSIGFLLLGEQVDEDDSTLHTVTDAIIREASVVPFPAYPQAKITSHRAEENKEKTMTVEFMTREAGDELAARLSEQDRKLEALAAEQADPAPVEVMNIRSFGEYAYLYASGDQRARDAFEGFTSDTAKNIDRPAWLGMIQKDMKAKQPILNIFTHEANLPSKGLTLQYGRLAESTFNVARQTKEADQLVHTGKLAYEAKNVNVETIGGYTTVSRQTIERAGDVNVLSDMFLGMAKAYALHIEKRMRETVTAAATTAEATPTIKAAPTNAQGWLSAVLGLADAYEDSIYPLDGLLVSPATFEQLAALPEERKALQITAAPENKIGTLTVSVPEADLYGLKVVRIPKWEGNHAVGFASSAAVCKESAGAPLRLSDSDVTKLTDAFSVYGYAAFYVPGPDAFKAIKLA</sequence>
<dbReference type="InterPro" id="IPR054613">
    <property type="entry name" value="Peptidase_S78_dom"/>
</dbReference>
<dbReference type="STRING" id="883161.HMPREF9306_01448"/>
<feature type="domain" description="Prohead serine protease" evidence="4">
    <location>
        <begin position="14"/>
        <end position="156"/>
    </location>
</feature>